<name>A0ABR4CF97_9HELO</name>
<protein>
    <submittedName>
        <fullName evidence="1">Uncharacterized protein</fullName>
    </submittedName>
</protein>
<keyword evidence="2" id="KW-1185">Reference proteome</keyword>
<organism evidence="1 2">
    <name type="scientific">Oculimacula yallundae</name>
    <dbReference type="NCBI Taxonomy" id="86028"/>
    <lineage>
        <taxon>Eukaryota</taxon>
        <taxon>Fungi</taxon>
        <taxon>Dikarya</taxon>
        <taxon>Ascomycota</taxon>
        <taxon>Pezizomycotina</taxon>
        <taxon>Leotiomycetes</taxon>
        <taxon>Helotiales</taxon>
        <taxon>Ploettnerulaceae</taxon>
        <taxon>Oculimacula</taxon>
    </lineage>
</organism>
<reference evidence="1 2" key="1">
    <citation type="journal article" date="2024" name="Commun. Biol.">
        <title>Comparative genomic analysis of thermophilic fungi reveals convergent evolutionary adaptations and gene losses.</title>
        <authorList>
            <person name="Steindorff A.S."/>
            <person name="Aguilar-Pontes M.V."/>
            <person name="Robinson A.J."/>
            <person name="Andreopoulos B."/>
            <person name="LaButti K."/>
            <person name="Kuo A."/>
            <person name="Mondo S."/>
            <person name="Riley R."/>
            <person name="Otillar R."/>
            <person name="Haridas S."/>
            <person name="Lipzen A."/>
            <person name="Grimwood J."/>
            <person name="Schmutz J."/>
            <person name="Clum A."/>
            <person name="Reid I.D."/>
            <person name="Moisan M.C."/>
            <person name="Butler G."/>
            <person name="Nguyen T.T.M."/>
            <person name="Dewar K."/>
            <person name="Conant G."/>
            <person name="Drula E."/>
            <person name="Henrissat B."/>
            <person name="Hansel C."/>
            <person name="Singer S."/>
            <person name="Hutchinson M.I."/>
            <person name="de Vries R.P."/>
            <person name="Natvig D.O."/>
            <person name="Powell A.J."/>
            <person name="Tsang A."/>
            <person name="Grigoriev I.V."/>
        </authorList>
    </citation>
    <scope>NUCLEOTIDE SEQUENCE [LARGE SCALE GENOMIC DNA]</scope>
    <source>
        <strain evidence="1 2">CBS 494.80</strain>
    </source>
</reference>
<evidence type="ECO:0000313" key="1">
    <source>
        <dbReference type="EMBL" id="KAL2067891.1"/>
    </source>
</evidence>
<proteinExistence type="predicted"/>
<dbReference type="EMBL" id="JAZHXI010000009">
    <property type="protein sequence ID" value="KAL2067891.1"/>
    <property type="molecule type" value="Genomic_DNA"/>
</dbReference>
<comment type="caution">
    <text evidence="1">The sequence shown here is derived from an EMBL/GenBank/DDBJ whole genome shotgun (WGS) entry which is preliminary data.</text>
</comment>
<evidence type="ECO:0000313" key="2">
    <source>
        <dbReference type="Proteomes" id="UP001595075"/>
    </source>
</evidence>
<gene>
    <name evidence="1" type="ORF">VTL71DRAFT_15989</name>
</gene>
<dbReference type="Proteomes" id="UP001595075">
    <property type="component" value="Unassembled WGS sequence"/>
</dbReference>
<sequence length="99" mass="10834">MFSFVNLKGLTRYRTVSLPLPRNSDRIVRLYNAHHLSRWMKRSVGSTGIPPRPPFAIAATASVDATSPTNAVLACSEQVVRHKFDNNGHCSAVKTALSA</sequence>
<accession>A0ABR4CF97</accession>